<dbReference type="Pfam" id="PF00078">
    <property type="entry name" value="RVT_1"/>
    <property type="match status" value="1"/>
</dbReference>
<dbReference type="CDD" id="cd00304">
    <property type="entry name" value="RT_like"/>
    <property type="match status" value="1"/>
</dbReference>
<comment type="caution">
    <text evidence="2">The sequence shown here is derived from an EMBL/GenBank/DDBJ whole genome shotgun (WGS) entry which is preliminary data.</text>
</comment>
<dbReference type="SUPFAM" id="SSF56672">
    <property type="entry name" value="DNA/RNA polymerases"/>
    <property type="match status" value="1"/>
</dbReference>
<feature type="domain" description="Reverse transcriptase" evidence="1">
    <location>
        <begin position="1"/>
        <end position="188"/>
    </location>
</feature>
<dbReference type="InterPro" id="IPR000477">
    <property type="entry name" value="RT_dom"/>
</dbReference>
<dbReference type="AlphaFoldDB" id="A0A6A4UY97"/>
<dbReference type="PROSITE" id="PS50878">
    <property type="entry name" value="RT_POL"/>
    <property type="match status" value="1"/>
</dbReference>
<protein>
    <recommendedName>
        <fullName evidence="1">Reverse transcriptase domain-containing protein</fullName>
    </recommendedName>
</protein>
<dbReference type="Pfam" id="PF26215">
    <property type="entry name" value="HTH_animal"/>
    <property type="match status" value="1"/>
</dbReference>
<dbReference type="EMBL" id="VIIS01002184">
    <property type="protein sequence ID" value="KAF0287536.1"/>
    <property type="molecule type" value="Genomic_DNA"/>
</dbReference>
<dbReference type="PANTHER" id="PTHR21301">
    <property type="entry name" value="REVERSE TRANSCRIPTASE"/>
    <property type="match status" value="1"/>
</dbReference>
<dbReference type="GO" id="GO:0071897">
    <property type="term" value="P:DNA biosynthetic process"/>
    <property type="evidence" value="ECO:0007669"/>
    <property type="project" value="UniProtKB-ARBA"/>
</dbReference>
<dbReference type="PANTHER" id="PTHR21301:SF10">
    <property type="entry name" value="REVERSE TRANSCRIPTASE DOMAIN-CONTAINING PROTEIN"/>
    <property type="match status" value="1"/>
</dbReference>
<sequence>MASLDVESLFTNVPVGETIEIILDCVYKHPTLPPLKLTSSILKKMLLACTSETLFRSPTGQLFRQKDGVAMGSPLGCLFANMYMCKLENKVMLDVQPKPSIYCRYVDDIFLQVEHPQQLEAVKTKMEENSVLKFTIEENKERRLAFLDLDVDASDGTFKTTVYRKPTNTGRCMNGKSECPERYKTSVIRAYVRRAVKYCNTWEALHEELKNVKQILVNNNFSNTDIDKEIQAQLSRHNQTKTKPAAAKRDIIRLFYKNQMSPSHKVDERALFVC</sequence>
<dbReference type="OrthoDB" id="10053630at2759"/>
<reference evidence="2 3" key="1">
    <citation type="submission" date="2019-07" db="EMBL/GenBank/DDBJ databases">
        <title>Draft genome assembly of a fouling barnacle, Amphibalanus amphitrite (Darwin, 1854): The first reference genome for Thecostraca.</title>
        <authorList>
            <person name="Kim W."/>
        </authorList>
    </citation>
    <scope>NUCLEOTIDE SEQUENCE [LARGE SCALE GENOMIC DNA]</scope>
    <source>
        <strain evidence="2">SNU_AA5</strain>
        <tissue evidence="2">Soma without cirri and trophi</tissue>
    </source>
</reference>
<evidence type="ECO:0000313" key="3">
    <source>
        <dbReference type="Proteomes" id="UP000440578"/>
    </source>
</evidence>
<gene>
    <name evidence="2" type="ORF">FJT64_014062</name>
</gene>
<evidence type="ECO:0000259" key="1">
    <source>
        <dbReference type="PROSITE" id="PS50878"/>
    </source>
</evidence>
<dbReference type="InterPro" id="IPR058912">
    <property type="entry name" value="HTH_animal"/>
</dbReference>
<name>A0A6A4UY97_AMPAM</name>
<organism evidence="2 3">
    <name type="scientific">Amphibalanus amphitrite</name>
    <name type="common">Striped barnacle</name>
    <name type="synonym">Balanus amphitrite</name>
    <dbReference type="NCBI Taxonomy" id="1232801"/>
    <lineage>
        <taxon>Eukaryota</taxon>
        <taxon>Metazoa</taxon>
        <taxon>Ecdysozoa</taxon>
        <taxon>Arthropoda</taxon>
        <taxon>Crustacea</taxon>
        <taxon>Multicrustacea</taxon>
        <taxon>Cirripedia</taxon>
        <taxon>Thoracica</taxon>
        <taxon>Thoracicalcarea</taxon>
        <taxon>Balanomorpha</taxon>
        <taxon>Balanoidea</taxon>
        <taxon>Balanidae</taxon>
        <taxon>Amphibalaninae</taxon>
        <taxon>Amphibalanus</taxon>
    </lineage>
</organism>
<evidence type="ECO:0000313" key="2">
    <source>
        <dbReference type="EMBL" id="KAF0287536.1"/>
    </source>
</evidence>
<accession>A0A6A4UY97</accession>
<keyword evidence="3" id="KW-1185">Reference proteome</keyword>
<dbReference type="Proteomes" id="UP000440578">
    <property type="component" value="Unassembled WGS sequence"/>
</dbReference>
<dbReference type="InterPro" id="IPR043502">
    <property type="entry name" value="DNA/RNA_pol_sf"/>
</dbReference>
<proteinExistence type="predicted"/>